<protein>
    <submittedName>
        <fullName evidence="2">Uncharacterized protein</fullName>
    </submittedName>
</protein>
<organism evidence="2 3">
    <name type="scientific">Comamonas serinivorans</name>
    <dbReference type="NCBI Taxonomy" id="1082851"/>
    <lineage>
        <taxon>Bacteria</taxon>
        <taxon>Pseudomonadati</taxon>
        <taxon>Pseudomonadota</taxon>
        <taxon>Betaproteobacteria</taxon>
        <taxon>Burkholderiales</taxon>
        <taxon>Comamonadaceae</taxon>
        <taxon>Comamonas</taxon>
    </lineage>
</organism>
<accession>A0A1Y0EQ57</accession>
<dbReference type="Gene3D" id="3.30.160.350">
    <property type="match status" value="1"/>
</dbReference>
<gene>
    <name evidence="2" type="ORF">CCO03_14550</name>
</gene>
<dbReference type="KEGG" id="cser:CCO03_14550"/>
<dbReference type="AlphaFoldDB" id="A0A1Y0EQ57"/>
<evidence type="ECO:0000313" key="3">
    <source>
        <dbReference type="Proteomes" id="UP000196138"/>
    </source>
</evidence>
<evidence type="ECO:0000256" key="1">
    <source>
        <dbReference type="SAM" id="MobiDB-lite"/>
    </source>
</evidence>
<evidence type="ECO:0000313" key="2">
    <source>
        <dbReference type="EMBL" id="ARU05743.1"/>
    </source>
</evidence>
<dbReference type="EMBL" id="CP021455">
    <property type="protein sequence ID" value="ARU05743.1"/>
    <property type="molecule type" value="Genomic_DNA"/>
</dbReference>
<reference evidence="2 3" key="1">
    <citation type="submission" date="2017-05" db="EMBL/GenBank/DDBJ databases">
        <authorList>
            <person name="Song R."/>
            <person name="Chenine A.L."/>
            <person name="Ruprecht R.M."/>
        </authorList>
    </citation>
    <scope>NUCLEOTIDE SEQUENCE [LARGE SCALE GENOMIC DNA]</scope>
    <source>
        <strain evidence="2 3">DSM 26136</strain>
    </source>
</reference>
<dbReference type="Proteomes" id="UP000196138">
    <property type="component" value="Chromosome"/>
</dbReference>
<keyword evidence="3" id="KW-1185">Reference proteome</keyword>
<name>A0A1Y0EQ57_9BURK</name>
<feature type="region of interest" description="Disordered" evidence="1">
    <location>
        <begin position="1"/>
        <end position="21"/>
    </location>
</feature>
<sequence length="68" mass="7573">MGVSITPDSKQRADTPGQWWPHATLRHMGRGENWPPISHPQACASQDEADAVALRLAKRHIREALHQG</sequence>
<proteinExistence type="predicted"/>